<protein>
    <submittedName>
        <fullName evidence="3">Uncharacterized protein</fullName>
    </submittedName>
</protein>
<dbReference type="Proteomes" id="UP001215712">
    <property type="component" value="Unassembled WGS sequence"/>
</dbReference>
<accession>A0AAD6HVV3</accession>
<feature type="region of interest" description="Disordered" evidence="2">
    <location>
        <begin position="148"/>
        <end position="177"/>
    </location>
</feature>
<feature type="region of interest" description="Disordered" evidence="2">
    <location>
        <begin position="207"/>
        <end position="255"/>
    </location>
</feature>
<reference evidence="3" key="1">
    <citation type="journal article" date="2023" name="IMA Fungus">
        <title>Comparative genomic study of the Penicillium genus elucidates a diverse pangenome and 15 lateral gene transfer events.</title>
        <authorList>
            <person name="Petersen C."/>
            <person name="Sorensen T."/>
            <person name="Nielsen M.R."/>
            <person name="Sondergaard T.E."/>
            <person name="Sorensen J.L."/>
            <person name="Fitzpatrick D.A."/>
            <person name="Frisvad J.C."/>
            <person name="Nielsen K.L."/>
        </authorList>
    </citation>
    <scope>NUCLEOTIDE SEQUENCE</scope>
    <source>
        <strain evidence="3">IBT 17514</strain>
    </source>
</reference>
<feature type="compositionally biased region" description="Polar residues" evidence="2">
    <location>
        <begin position="273"/>
        <end position="289"/>
    </location>
</feature>
<feature type="coiled-coil region" evidence="1">
    <location>
        <begin position="81"/>
        <end position="118"/>
    </location>
</feature>
<comment type="caution">
    <text evidence="3">The sequence shown here is derived from an EMBL/GenBank/DDBJ whole genome shotgun (WGS) entry which is preliminary data.</text>
</comment>
<name>A0AAD6HVV3_9EURO</name>
<feature type="region of interest" description="Disordered" evidence="2">
    <location>
        <begin position="269"/>
        <end position="333"/>
    </location>
</feature>
<feature type="compositionally biased region" description="Polar residues" evidence="2">
    <location>
        <begin position="305"/>
        <end position="324"/>
    </location>
</feature>
<proteinExistence type="predicted"/>
<keyword evidence="1" id="KW-0175">Coiled coil</keyword>
<evidence type="ECO:0000313" key="3">
    <source>
        <dbReference type="EMBL" id="KAJ5740311.1"/>
    </source>
</evidence>
<dbReference type="EMBL" id="JAQJAN010000001">
    <property type="protein sequence ID" value="KAJ5740311.1"/>
    <property type="molecule type" value="Genomic_DNA"/>
</dbReference>
<organism evidence="3 4">
    <name type="scientific">Penicillium malachiteum</name>
    <dbReference type="NCBI Taxonomy" id="1324776"/>
    <lineage>
        <taxon>Eukaryota</taxon>
        <taxon>Fungi</taxon>
        <taxon>Dikarya</taxon>
        <taxon>Ascomycota</taxon>
        <taxon>Pezizomycotina</taxon>
        <taxon>Eurotiomycetes</taxon>
        <taxon>Eurotiomycetidae</taxon>
        <taxon>Eurotiales</taxon>
        <taxon>Aspergillaceae</taxon>
        <taxon>Penicillium</taxon>
    </lineage>
</organism>
<evidence type="ECO:0000313" key="4">
    <source>
        <dbReference type="Proteomes" id="UP001215712"/>
    </source>
</evidence>
<keyword evidence="4" id="KW-1185">Reference proteome</keyword>
<gene>
    <name evidence="3" type="ORF">N7493_000183</name>
</gene>
<feature type="compositionally biased region" description="Acidic residues" evidence="2">
    <location>
        <begin position="211"/>
        <end position="220"/>
    </location>
</feature>
<feature type="compositionally biased region" description="Acidic residues" evidence="2">
    <location>
        <begin position="228"/>
        <end position="240"/>
    </location>
</feature>
<evidence type="ECO:0000256" key="1">
    <source>
        <dbReference type="SAM" id="Coils"/>
    </source>
</evidence>
<dbReference type="AlphaFoldDB" id="A0AAD6HVV3"/>
<evidence type="ECO:0000256" key="2">
    <source>
        <dbReference type="SAM" id="MobiDB-lite"/>
    </source>
</evidence>
<reference evidence="3" key="2">
    <citation type="submission" date="2023-01" db="EMBL/GenBank/DDBJ databases">
        <authorList>
            <person name="Petersen C."/>
        </authorList>
    </citation>
    <scope>NUCLEOTIDE SEQUENCE</scope>
    <source>
        <strain evidence="3">IBT 17514</strain>
    </source>
</reference>
<sequence length="333" mass="38120">MTDAYLRYRWPNLYRHSNNLNLPDDPIEQTVSNFNAVCSNLNINVFETPNSKSSCTVPTNYVMDLITYSSTAITALLKEREDSYQLRLKNLSREREELAKEREDLTKEREELAKYREYLRVQNDPIWETKSAHDEDCVLGIALEPTHEYDSSSEFCPGDTPDHISESLDSEDDKLSSELREMRNADDDYYMLNVMRALWNEVSAKRVEGNQSEDGEEEEEAGIKEQESVEEEEQESEQQEEPGFQENPLSASQYGSYYTSSSVEVPIPYFTLPYNSNPLQAASSSSTSPPDCPMDPAFLDGIALQTFSPAEVSSQYTVESNIPQKRQRDEQLE</sequence>